<dbReference type="InterPro" id="IPR013083">
    <property type="entry name" value="Znf_RING/FYVE/PHD"/>
</dbReference>
<feature type="compositionally biased region" description="Low complexity" evidence="13">
    <location>
        <begin position="507"/>
        <end position="518"/>
    </location>
</feature>
<comment type="subcellular location">
    <subcellularLocation>
        <location evidence="2">Membrane</location>
        <topology evidence="2">Multi-pass membrane protein</topology>
    </subcellularLocation>
</comment>
<keyword evidence="8" id="KW-0833">Ubl conjugation pathway</keyword>
<dbReference type="GO" id="GO:0061630">
    <property type="term" value="F:ubiquitin protein ligase activity"/>
    <property type="evidence" value="ECO:0007669"/>
    <property type="project" value="UniProtKB-EC"/>
</dbReference>
<evidence type="ECO:0000256" key="2">
    <source>
        <dbReference type="ARBA" id="ARBA00004141"/>
    </source>
</evidence>
<feature type="compositionally biased region" description="Polar residues" evidence="13">
    <location>
        <begin position="635"/>
        <end position="644"/>
    </location>
</feature>
<dbReference type="OrthoDB" id="8062037at2759"/>
<sequence>MEPDIRRSLQSNSPAPSVSSLRRRPSASTIRSTARPASRAESRQSDETAPISDSAFQTPDPGVSAFSLPPLASPTSADVPEHDDLRQPEQTQPRQRQQLRDSGIDSSTSLNRISNRNSQSMPNLPPLMPQGEDRPDLWQNELRPPTFRPRTRSRDAIAQGVATNHLAGMGFFDDTRDPPPPRQHGIRRVLAFLGFGTSDRHRRELVGLVWNLGFGFVQIVVTLGIIIYSSVHHSPQQPSVSEWTACDKPLGLWSCFWIVKVLFDSGMTYWSWRRDWKGSRRRQNRPEGDAEQGATPAPADVPSGVIPDGRAPVDTNLDPPAIGTVERQRLRIDAGSPLYSRLSLLLSLIIISWFLTSNILVFTSLHTCRLAAPHLWWLVFSFLCLQYLVILEVLATAIIVFIIGPLIFLFWSIILICLGRHPIQNPHYISPEVDKVSKSVVDQIPLVLYIPTPPGEDEKKEGVTGSGMTTPKPEPVSRRKQGAEHTYPPKQPPVKRRFAFLGRRSSKSASGSESAGKAGATGGIDNEKTAEVWEDCWESGEFPFVRLNPNRASCAICLLDFEEPKRRVARDVIRSWAQKNKERLSSEEQGKQDGGSESADGRKSEDKKQEDETRNADSDSDANANAAGASSSSNQSPLPSTPSQPEARRETSNRPSSDEDEDDLSIRLEDAGEGAQPLRLLPCGHAFHKTCIDPWLTGVSGRCPTCQRPILPPDPPKKKRSDRNPARPPPTP</sequence>
<feature type="domain" description="RING-type" evidence="15">
    <location>
        <begin position="680"/>
        <end position="707"/>
    </location>
</feature>
<keyword evidence="9" id="KW-0862">Zinc</keyword>
<feature type="transmembrane region" description="Helical" evidence="14">
    <location>
        <begin position="398"/>
        <end position="416"/>
    </location>
</feature>
<evidence type="ECO:0000256" key="14">
    <source>
        <dbReference type="SAM" id="Phobius"/>
    </source>
</evidence>
<comment type="caution">
    <text evidence="16">The sequence shown here is derived from an EMBL/GenBank/DDBJ whole genome shotgun (WGS) entry which is preliminary data.</text>
</comment>
<dbReference type="SUPFAM" id="SSF57850">
    <property type="entry name" value="RING/U-box"/>
    <property type="match status" value="1"/>
</dbReference>
<keyword evidence="7 12" id="KW-0863">Zinc-finger</keyword>
<feature type="compositionally biased region" description="Polar residues" evidence="13">
    <location>
        <begin position="8"/>
        <end position="32"/>
    </location>
</feature>
<evidence type="ECO:0000256" key="4">
    <source>
        <dbReference type="ARBA" id="ARBA00022679"/>
    </source>
</evidence>
<feature type="compositionally biased region" description="Low complexity" evidence="13">
    <location>
        <begin position="621"/>
        <end position="634"/>
    </location>
</feature>
<dbReference type="EC" id="2.3.2.27" evidence="3"/>
<keyword evidence="10 14" id="KW-1133">Transmembrane helix</keyword>
<feature type="transmembrane region" description="Helical" evidence="14">
    <location>
        <begin position="338"/>
        <end position="362"/>
    </location>
</feature>
<feature type="transmembrane region" description="Helical" evidence="14">
    <location>
        <begin position="208"/>
        <end position="231"/>
    </location>
</feature>
<evidence type="ECO:0000256" key="11">
    <source>
        <dbReference type="ARBA" id="ARBA00023136"/>
    </source>
</evidence>
<feature type="transmembrane region" description="Helical" evidence="14">
    <location>
        <begin position="251"/>
        <end position="272"/>
    </location>
</feature>
<comment type="catalytic activity">
    <reaction evidence="1">
        <text>S-ubiquitinyl-[E2 ubiquitin-conjugating enzyme]-L-cysteine + [acceptor protein]-L-lysine = [E2 ubiquitin-conjugating enzyme]-L-cysteine + N(6)-ubiquitinyl-[acceptor protein]-L-lysine.</text>
        <dbReference type="EC" id="2.3.2.27"/>
    </reaction>
</comment>
<dbReference type="PANTHER" id="PTHR45977">
    <property type="entry name" value="TARGET OF ERK KINASE MPK-1"/>
    <property type="match status" value="1"/>
</dbReference>
<evidence type="ECO:0000256" key="10">
    <source>
        <dbReference type="ARBA" id="ARBA00022989"/>
    </source>
</evidence>
<evidence type="ECO:0000256" key="12">
    <source>
        <dbReference type="PROSITE-ProRule" id="PRU00175"/>
    </source>
</evidence>
<dbReference type="PROSITE" id="PS50089">
    <property type="entry name" value="ZF_RING_2"/>
    <property type="match status" value="1"/>
</dbReference>
<evidence type="ECO:0000256" key="8">
    <source>
        <dbReference type="ARBA" id="ARBA00022786"/>
    </source>
</evidence>
<evidence type="ECO:0000256" key="6">
    <source>
        <dbReference type="ARBA" id="ARBA00022723"/>
    </source>
</evidence>
<keyword evidence="17" id="KW-1185">Reference proteome</keyword>
<feature type="region of interest" description="Disordered" evidence="13">
    <location>
        <begin position="1"/>
        <end position="155"/>
    </location>
</feature>
<dbReference type="InterPro" id="IPR001841">
    <property type="entry name" value="Znf_RING"/>
</dbReference>
<accession>A0A9Q5HZ79</accession>
<keyword evidence="5 14" id="KW-0812">Transmembrane</keyword>
<evidence type="ECO:0000256" key="1">
    <source>
        <dbReference type="ARBA" id="ARBA00000900"/>
    </source>
</evidence>
<evidence type="ECO:0000256" key="13">
    <source>
        <dbReference type="SAM" id="MobiDB-lite"/>
    </source>
</evidence>
<feature type="compositionally biased region" description="Basic and acidic residues" evidence="13">
    <location>
        <begin position="579"/>
        <end position="591"/>
    </location>
</feature>
<feature type="region of interest" description="Disordered" evidence="13">
    <location>
        <begin position="702"/>
        <end position="732"/>
    </location>
</feature>
<feature type="region of interest" description="Disordered" evidence="13">
    <location>
        <begin position="579"/>
        <end position="671"/>
    </location>
</feature>
<dbReference type="Proteomes" id="UP000757232">
    <property type="component" value="Unassembled WGS sequence"/>
</dbReference>
<reference evidence="16" key="1">
    <citation type="submission" date="2016-06" db="EMBL/GenBank/DDBJ databases">
        <title>Draft Genome sequence of the fungus Inonotus baumii.</title>
        <authorList>
            <person name="Zhu H."/>
            <person name="Lin W."/>
        </authorList>
    </citation>
    <scope>NUCLEOTIDE SEQUENCE</scope>
    <source>
        <strain evidence="16">821</strain>
    </source>
</reference>
<feature type="compositionally biased region" description="Basic and acidic residues" evidence="13">
    <location>
        <begin position="599"/>
        <end position="617"/>
    </location>
</feature>
<evidence type="ECO:0000256" key="9">
    <source>
        <dbReference type="ARBA" id="ARBA00022833"/>
    </source>
</evidence>
<evidence type="ECO:0000256" key="3">
    <source>
        <dbReference type="ARBA" id="ARBA00012483"/>
    </source>
</evidence>
<keyword evidence="4" id="KW-0808">Transferase</keyword>
<gene>
    <name evidence="16" type="ORF">A7U60_g4099</name>
</gene>
<dbReference type="Gene3D" id="3.30.40.10">
    <property type="entry name" value="Zinc/RING finger domain, C3HC4 (zinc finger)"/>
    <property type="match status" value="1"/>
</dbReference>
<protein>
    <recommendedName>
        <fullName evidence="3">RING-type E3 ubiquitin transferase</fullName>
        <ecNumber evidence="3">2.3.2.27</ecNumber>
    </recommendedName>
</protein>
<feature type="region of interest" description="Disordered" evidence="13">
    <location>
        <begin position="452"/>
        <end position="526"/>
    </location>
</feature>
<evidence type="ECO:0000256" key="7">
    <source>
        <dbReference type="ARBA" id="ARBA00022771"/>
    </source>
</evidence>
<feature type="compositionally biased region" description="Polar residues" evidence="13">
    <location>
        <begin position="104"/>
        <end position="122"/>
    </location>
</feature>
<dbReference type="EMBL" id="LNZH02000172">
    <property type="protein sequence ID" value="OCB88718.1"/>
    <property type="molecule type" value="Genomic_DNA"/>
</dbReference>
<dbReference type="Pfam" id="PF13639">
    <property type="entry name" value="zf-RING_2"/>
    <property type="match status" value="1"/>
</dbReference>
<evidence type="ECO:0000313" key="17">
    <source>
        <dbReference type="Proteomes" id="UP000757232"/>
    </source>
</evidence>
<name>A0A9Q5HZ79_SANBA</name>
<dbReference type="AlphaFoldDB" id="A0A9Q5HZ79"/>
<proteinExistence type="predicted"/>
<keyword evidence="6" id="KW-0479">Metal-binding</keyword>
<dbReference type="GO" id="GO:0016020">
    <property type="term" value="C:membrane"/>
    <property type="evidence" value="ECO:0007669"/>
    <property type="project" value="UniProtKB-SubCell"/>
</dbReference>
<dbReference type="SMART" id="SM00184">
    <property type="entry name" value="RING"/>
    <property type="match status" value="1"/>
</dbReference>
<feature type="region of interest" description="Disordered" evidence="13">
    <location>
        <begin position="280"/>
        <end position="306"/>
    </location>
</feature>
<keyword evidence="11 14" id="KW-0472">Membrane</keyword>
<evidence type="ECO:0000313" key="16">
    <source>
        <dbReference type="EMBL" id="OCB88718.1"/>
    </source>
</evidence>
<organism evidence="16 17">
    <name type="scientific">Sanghuangporus baumii</name>
    <name type="common">Phellinus baumii</name>
    <dbReference type="NCBI Taxonomy" id="108892"/>
    <lineage>
        <taxon>Eukaryota</taxon>
        <taxon>Fungi</taxon>
        <taxon>Dikarya</taxon>
        <taxon>Basidiomycota</taxon>
        <taxon>Agaricomycotina</taxon>
        <taxon>Agaricomycetes</taxon>
        <taxon>Hymenochaetales</taxon>
        <taxon>Hymenochaetaceae</taxon>
        <taxon>Sanghuangporus</taxon>
    </lineage>
</organism>
<evidence type="ECO:0000259" key="15">
    <source>
        <dbReference type="PROSITE" id="PS50089"/>
    </source>
</evidence>
<evidence type="ECO:0000256" key="5">
    <source>
        <dbReference type="ARBA" id="ARBA00022692"/>
    </source>
</evidence>
<feature type="transmembrane region" description="Helical" evidence="14">
    <location>
        <begin position="374"/>
        <end position="391"/>
    </location>
</feature>
<dbReference type="GO" id="GO:0008270">
    <property type="term" value="F:zinc ion binding"/>
    <property type="evidence" value="ECO:0007669"/>
    <property type="project" value="UniProtKB-KW"/>
</dbReference>